<gene>
    <name evidence="1" type="ORF">PENTCL1PPCAC_2960</name>
</gene>
<organism evidence="1 2">
    <name type="scientific">Pristionchus entomophagus</name>
    <dbReference type="NCBI Taxonomy" id="358040"/>
    <lineage>
        <taxon>Eukaryota</taxon>
        <taxon>Metazoa</taxon>
        <taxon>Ecdysozoa</taxon>
        <taxon>Nematoda</taxon>
        <taxon>Chromadorea</taxon>
        <taxon>Rhabditida</taxon>
        <taxon>Rhabditina</taxon>
        <taxon>Diplogasteromorpha</taxon>
        <taxon>Diplogasteroidea</taxon>
        <taxon>Neodiplogasteridae</taxon>
        <taxon>Pristionchus</taxon>
    </lineage>
</organism>
<evidence type="ECO:0000313" key="1">
    <source>
        <dbReference type="EMBL" id="GMS80785.1"/>
    </source>
</evidence>
<protein>
    <submittedName>
        <fullName evidence="1">Uncharacterized protein</fullName>
    </submittedName>
</protein>
<accession>A0AAV5SEC7</accession>
<reference evidence="1" key="1">
    <citation type="submission" date="2023-10" db="EMBL/GenBank/DDBJ databases">
        <title>Genome assembly of Pristionchus species.</title>
        <authorList>
            <person name="Yoshida K."/>
            <person name="Sommer R.J."/>
        </authorList>
    </citation>
    <scope>NUCLEOTIDE SEQUENCE</scope>
    <source>
        <strain evidence="1">RS0144</strain>
    </source>
</reference>
<dbReference type="AlphaFoldDB" id="A0AAV5SEC7"/>
<keyword evidence="2" id="KW-1185">Reference proteome</keyword>
<proteinExistence type="predicted"/>
<dbReference type="Proteomes" id="UP001432027">
    <property type="component" value="Unassembled WGS sequence"/>
</dbReference>
<evidence type="ECO:0000313" key="2">
    <source>
        <dbReference type="Proteomes" id="UP001432027"/>
    </source>
</evidence>
<feature type="non-terminal residue" evidence="1">
    <location>
        <position position="1"/>
    </location>
</feature>
<name>A0AAV5SEC7_9BILA</name>
<dbReference type="EMBL" id="BTSX01000001">
    <property type="protein sequence ID" value="GMS80785.1"/>
    <property type="molecule type" value="Genomic_DNA"/>
</dbReference>
<sequence length="83" mass="9379">SDSMVDFSSSALYDIYDFKGLKEVQIPKCDSGCLIFAATNSEGFVYPEGLDPYAINLYVTDNDSGKKYRVYLLFSYSFLITKE</sequence>
<comment type="caution">
    <text evidence="1">The sequence shown here is derived from an EMBL/GenBank/DDBJ whole genome shotgun (WGS) entry which is preliminary data.</text>
</comment>